<dbReference type="AlphaFoldDB" id="A0A380B933"/>
<dbReference type="EMBL" id="UGYW01000001">
    <property type="protein sequence ID" value="SUI96908.1"/>
    <property type="molecule type" value="Genomic_DNA"/>
</dbReference>
<organism evidence="1 2">
    <name type="scientific">Sphingobacterium spiritivorum</name>
    <name type="common">Flavobacterium spiritivorum</name>
    <dbReference type="NCBI Taxonomy" id="258"/>
    <lineage>
        <taxon>Bacteria</taxon>
        <taxon>Pseudomonadati</taxon>
        <taxon>Bacteroidota</taxon>
        <taxon>Sphingobacteriia</taxon>
        <taxon>Sphingobacteriales</taxon>
        <taxon>Sphingobacteriaceae</taxon>
        <taxon>Sphingobacterium</taxon>
    </lineage>
</organism>
<sequence length="146" mass="17047">MLNEKIVKYLEDEPKLLTEHRSLYHSVLHQHGFKEDSVFVDFATTYGTEFNGSEGFMFNVVRDLMDQSPTGVNYNMHVKQNVPQNLISLLEDTSYAFLLYDTDNDSVILVEDADVRKVIDGEYDRKWNTFNEFLEEFFGIEISDEV</sequence>
<name>A0A380B933_SPHSI</name>
<gene>
    <name evidence="1" type="ORF">NCTC11388_00211</name>
</gene>
<dbReference type="RefSeq" id="WP_115168757.1">
    <property type="nucleotide sequence ID" value="NZ_UGYW01000001.1"/>
</dbReference>
<reference evidence="1 2" key="1">
    <citation type="submission" date="2018-06" db="EMBL/GenBank/DDBJ databases">
        <authorList>
            <consortium name="Pathogen Informatics"/>
            <person name="Doyle S."/>
        </authorList>
    </citation>
    <scope>NUCLEOTIDE SEQUENCE [LARGE SCALE GENOMIC DNA]</scope>
    <source>
        <strain evidence="1 2">NCTC11388</strain>
    </source>
</reference>
<dbReference type="Proteomes" id="UP000254893">
    <property type="component" value="Unassembled WGS sequence"/>
</dbReference>
<evidence type="ECO:0000313" key="1">
    <source>
        <dbReference type="EMBL" id="SUI96908.1"/>
    </source>
</evidence>
<dbReference type="SUPFAM" id="SSF160631">
    <property type="entry name" value="SMI1/KNR4-like"/>
    <property type="match status" value="1"/>
</dbReference>
<evidence type="ECO:0000313" key="2">
    <source>
        <dbReference type="Proteomes" id="UP000254893"/>
    </source>
</evidence>
<dbReference type="InterPro" id="IPR037883">
    <property type="entry name" value="Knr4/Smi1-like_sf"/>
</dbReference>
<accession>A0A380B933</accession>
<proteinExistence type="predicted"/>
<protein>
    <recommendedName>
        <fullName evidence="3">SMI1 / KNR4 family</fullName>
    </recommendedName>
</protein>
<evidence type="ECO:0008006" key="3">
    <source>
        <dbReference type="Google" id="ProtNLM"/>
    </source>
</evidence>